<comment type="subunit">
    <text evidence="10">F-type ATPases have 2 components, CF(1) - the catalytic core - and CF(0) - the membrane proton channel. CF(1) has five subunits: alpha(3), beta(3), gamma(1), delta(1), epsilon(1). CF(0) has three main subunits: a, b and c.</text>
</comment>
<evidence type="ECO:0000256" key="7">
    <source>
        <dbReference type="ARBA" id="ARBA00023136"/>
    </source>
</evidence>
<dbReference type="NCBIfam" id="TIGR01146">
    <property type="entry name" value="ATPsyn_F1gamma"/>
    <property type="match status" value="1"/>
</dbReference>
<reference evidence="11" key="2">
    <citation type="submission" date="2024-06" db="EMBL/GenBank/DDBJ databases">
        <authorList>
            <person name="Petrova K.O."/>
            <person name="Toshchakov S.V."/>
            <person name="Boltjanskaja Y.V."/>
            <person name="Kevbrin V."/>
        </authorList>
    </citation>
    <scope>NUCLEOTIDE SEQUENCE</scope>
    <source>
        <strain evidence="11">Z-910T</strain>
    </source>
</reference>
<dbReference type="PROSITE" id="PS00153">
    <property type="entry name" value="ATPASE_GAMMA"/>
    <property type="match status" value="1"/>
</dbReference>
<dbReference type="InterPro" id="IPR000131">
    <property type="entry name" value="ATP_synth_F1_gsu"/>
</dbReference>
<gene>
    <name evidence="10 11" type="primary">atpG</name>
    <name evidence="11" type="ORF">PRVXT_002833</name>
</gene>
<dbReference type="Gene3D" id="1.10.287.80">
    <property type="entry name" value="ATP synthase, gamma subunit, helix hairpin domain"/>
    <property type="match status" value="1"/>
</dbReference>
<evidence type="ECO:0000256" key="3">
    <source>
        <dbReference type="ARBA" id="ARBA00007681"/>
    </source>
</evidence>
<evidence type="ECO:0000256" key="10">
    <source>
        <dbReference type="HAMAP-Rule" id="MF_00815"/>
    </source>
</evidence>
<keyword evidence="7 10" id="KW-0472">Membrane</keyword>
<evidence type="ECO:0000313" key="11">
    <source>
        <dbReference type="EMBL" id="XBX74775.1"/>
    </source>
</evidence>
<keyword evidence="6 10" id="KW-0406">Ion transport</keyword>
<dbReference type="GO" id="GO:0005524">
    <property type="term" value="F:ATP binding"/>
    <property type="evidence" value="ECO:0007669"/>
    <property type="project" value="UniProtKB-UniRule"/>
</dbReference>
<sequence length="279" mass="30970">MQGIRDIKRRIKTVKNTQQITKAMEMVAASKLRKAQSLAYATRPYEKSLKELAGRVLTAGGDVQHKLLQPSQEGKPGYILITADRGLCGGYNTNVIKKALTIDKDNCYMIAVGKKGKEALKRQDYNIVAEFTDIGDLPSYNQARSIFETASQLLEQGVFSELNIIYTEFINAMQQNVVLDKLIPVENNENDGKDNVYLYEPSAQQVLDTLIPKYLTGRIYRSLVESKASEHGARMTAMGSATDNASDMIHELTLSFNKARQASITQELIEIVSGAQALD</sequence>
<dbReference type="HAMAP" id="MF_00815">
    <property type="entry name" value="ATP_synth_gamma_bact"/>
    <property type="match status" value="1"/>
</dbReference>
<dbReference type="CDD" id="cd12151">
    <property type="entry name" value="F1-ATPase_gamma"/>
    <property type="match status" value="1"/>
</dbReference>
<organism evidence="11">
    <name type="scientific">Proteinivorax tanatarense</name>
    <dbReference type="NCBI Taxonomy" id="1260629"/>
    <lineage>
        <taxon>Bacteria</taxon>
        <taxon>Bacillati</taxon>
        <taxon>Bacillota</taxon>
        <taxon>Clostridia</taxon>
        <taxon>Eubacteriales</taxon>
        <taxon>Proteinivoracaceae</taxon>
        <taxon>Proteinivorax</taxon>
    </lineage>
</organism>
<evidence type="ECO:0000256" key="6">
    <source>
        <dbReference type="ARBA" id="ARBA00023065"/>
    </source>
</evidence>
<dbReference type="GO" id="GO:0045259">
    <property type="term" value="C:proton-transporting ATP synthase complex"/>
    <property type="evidence" value="ECO:0007669"/>
    <property type="project" value="UniProtKB-KW"/>
</dbReference>
<dbReference type="Gene3D" id="3.40.1380.10">
    <property type="match status" value="1"/>
</dbReference>
<evidence type="ECO:0000256" key="4">
    <source>
        <dbReference type="ARBA" id="ARBA00022448"/>
    </source>
</evidence>
<keyword evidence="9 10" id="KW-0066">ATP synthesis</keyword>
<dbReference type="GO" id="GO:0005886">
    <property type="term" value="C:plasma membrane"/>
    <property type="evidence" value="ECO:0007669"/>
    <property type="project" value="UniProtKB-SubCell"/>
</dbReference>
<evidence type="ECO:0000256" key="1">
    <source>
        <dbReference type="ARBA" id="ARBA00003456"/>
    </source>
</evidence>
<dbReference type="SUPFAM" id="SSF52943">
    <property type="entry name" value="ATP synthase (F1-ATPase), gamma subunit"/>
    <property type="match status" value="1"/>
</dbReference>
<dbReference type="PANTHER" id="PTHR11693">
    <property type="entry name" value="ATP SYNTHASE GAMMA CHAIN"/>
    <property type="match status" value="1"/>
</dbReference>
<reference evidence="11" key="1">
    <citation type="journal article" date="2013" name="Extremophiles">
        <title>Proteinivorax tanatarense gen. nov., sp. nov., an anaerobic, haloalkaliphilic, proteolytic bacterium isolated from a decaying algal bloom, and proposal of Proteinivoraceae fam. nov.</title>
        <authorList>
            <person name="Kevbrin V."/>
            <person name="Boltyanskaya Y."/>
            <person name="Zhilina T."/>
            <person name="Kolganova T."/>
            <person name="Lavrentjeva E."/>
            <person name="Kuznetsov B."/>
        </authorList>
    </citation>
    <scope>NUCLEOTIDE SEQUENCE</scope>
    <source>
        <strain evidence="11">Z-910T</strain>
    </source>
</reference>
<evidence type="ECO:0000256" key="2">
    <source>
        <dbReference type="ARBA" id="ARBA00004170"/>
    </source>
</evidence>
<protein>
    <recommendedName>
        <fullName evidence="10">ATP synthase gamma chain</fullName>
    </recommendedName>
    <alternativeName>
        <fullName evidence="10">ATP synthase F1 sector gamma subunit</fullName>
    </alternativeName>
    <alternativeName>
        <fullName evidence="10">F-ATPase gamma subunit</fullName>
    </alternativeName>
</protein>
<dbReference type="RefSeq" id="WP_350343524.1">
    <property type="nucleotide sequence ID" value="NZ_CP158367.1"/>
</dbReference>
<dbReference type="InterPro" id="IPR035968">
    <property type="entry name" value="ATP_synth_F1_ATPase_gsu"/>
</dbReference>
<proteinExistence type="inferred from homology"/>
<dbReference type="PANTHER" id="PTHR11693:SF22">
    <property type="entry name" value="ATP SYNTHASE SUBUNIT GAMMA, MITOCHONDRIAL"/>
    <property type="match status" value="1"/>
</dbReference>
<dbReference type="InterPro" id="IPR023632">
    <property type="entry name" value="ATP_synth_F1_gsu_CS"/>
</dbReference>
<name>A0AAU7VL71_9FIRM</name>
<evidence type="ECO:0000256" key="9">
    <source>
        <dbReference type="ARBA" id="ARBA00023310"/>
    </source>
</evidence>
<dbReference type="FunFam" id="1.10.287.80:FF:000001">
    <property type="entry name" value="ATP synthase gamma chain"/>
    <property type="match status" value="1"/>
</dbReference>
<keyword evidence="5 10" id="KW-0375">Hydrogen ion transport</keyword>
<evidence type="ECO:0000256" key="8">
    <source>
        <dbReference type="ARBA" id="ARBA00023196"/>
    </source>
</evidence>
<dbReference type="Pfam" id="PF00231">
    <property type="entry name" value="ATP-synt"/>
    <property type="match status" value="1"/>
</dbReference>
<dbReference type="PRINTS" id="PR00126">
    <property type="entry name" value="ATPASEGAMMA"/>
</dbReference>
<dbReference type="AlphaFoldDB" id="A0AAU7VL71"/>
<comment type="function">
    <text evidence="1 10">Produces ATP from ADP in the presence of a proton gradient across the membrane. The gamma chain is believed to be important in regulating ATPase activity and the flow of protons through the CF(0) complex.</text>
</comment>
<dbReference type="GO" id="GO:0042777">
    <property type="term" value="P:proton motive force-driven plasma membrane ATP synthesis"/>
    <property type="evidence" value="ECO:0007669"/>
    <property type="project" value="UniProtKB-UniRule"/>
</dbReference>
<keyword evidence="4 10" id="KW-0813">Transport</keyword>
<keyword evidence="8 10" id="KW-0139">CF(1)</keyword>
<keyword evidence="10" id="KW-1003">Cell membrane</keyword>
<comment type="subcellular location">
    <subcellularLocation>
        <location evidence="10">Cell membrane</location>
        <topology evidence="10">Peripheral membrane protein</topology>
    </subcellularLocation>
    <subcellularLocation>
        <location evidence="2">Membrane</location>
        <topology evidence="2">Peripheral membrane protein</topology>
    </subcellularLocation>
</comment>
<comment type="similarity">
    <text evidence="3 10">Belongs to the ATPase gamma chain family.</text>
</comment>
<dbReference type="GO" id="GO:0046933">
    <property type="term" value="F:proton-transporting ATP synthase activity, rotational mechanism"/>
    <property type="evidence" value="ECO:0007669"/>
    <property type="project" value="UniProtKB-UniRule"/>
</dbReference>
<accession>A0AAU7VL71</accession>
<evidence type="ECO:0000256" key="5">
    <source>
        <dbReference type="ARBA" id="ARBA00022781"/>
    </source>
</evidence>
<dbReference type="EMBL" id="CP158367">
    <property type="protein sequence ID" value="XBX74775.1"/>
    <property type="molecule type" value="Genomic_DNA"/>
</dbReference>